<sequence length="35" mass="3929">AGSTLRHGAEQVWESFSQLRAAQAKMARRANKWEG</sequence>
<keyword evidence="2" id="KW-1185">Reference proteome</keyword>
<accession>A0A392V747</accession>
<dbReference type="EMBL" id="LXQA011058712">
    <property type="protein sequence ID" value="MCI83089.1"/>
    <property type="molecule type" value="Genomic_DNA"/>
</dbReference>
<dbReference type="Proteomes" id="UP000265520">
    <property type="component" value="Unassembled WGS sequence"/>
</dbReference>
<dbReference type="AlphaFoldDB" id="A0A392V747"/>
<organism evidence="1 2">
    <name type="scientific">Trifolium medium</name>
    <dbReference type="NCBI Taxonomy" id="97028"/>
    <lineage>
        <taxon>Eukaryota</taxon>
        <taxon>Viridiplantae</taxon>
        <taxon>Streptophyta</taxon>
        <taxon>Embryophyta</taxon>
        <taxon>Tracheophyta</taxon>
        <taxon>Spermatophyta</taxon>
        <taxon>Magnoliopsida</taxon>
        <taxon>eudicotyledons</taxon>
        <taxon>Gunneridae</taxon>
        <taxon>Pentapetalae</taxon>
        <taxon>rosids</taxon>
        <taxon>fabids</taxon>
        <taxon>Fabales</taxon>
        <taxon>Fabaceae</taxon>
        <taxon>Papilionoideae</taxon>
        <taxon>50 kb inversion clade</taxon>
        <taxon>NPAAA clade</taxon>
        <taxon>Hologalegina</taxon>
        <taxon>IRL clade</taxon>
        <taxon>Trifolieae</taxon>
        <taxon>Trifolium</taxon>
    </lineage>
</organism>
<feature type="non-terminal residue" evidence="1">
    <location>
        <position position="1"/>
    </location>
</feature>
<evidence type="ECO:0000313" key="1">
    <source>
        <dbReference type="EMBL" id="MCI83089.1"/>
    </source>
</evidence>
<evidence type="ECO:0000313" key="2">
    <source>
        <dbReference type="Proteomes" id="UP000265520"/>
    </source>
</evidence>
<protein>
    <submittedName>
        <fullName evidence="1">Uncharacterized protein</fullName>
    </submittedName>
</protein>
<comment type="caution">
    <text evidence="1">The sequence shown here is derived from an EMBL/GenBank/DDBJ whole genome shotgun (WGS) entry which is preliminary data.</text>
</comment>
<name>A0A392V747_9FABA</name>
<proteinExistence type="predicted"/>
<reference evidence="1 2" key="1">
    <citation type="journal article" date="2018" name="Front. Plant Sci.">
        <title>Red Clover (Trifolium pratense) and Zigzag Clover (T. medium) - A Picture of Genomic Similarities and Differences.</title>
        <authorList>
            <person name="Dluhosova J."/>
            <person name="Istvanek J."/>
            <person name="Nedelnik J."/>
            <person name="Repkova J."/>
        </authorList>
    </citation>
    <scope>NUCLEOTIDE SEQUENCE [LARGE SCALE GENOMIC DNA]</scope>
    <source>
        <strain evidence="2">cv. 10/8</strain>
        <tissue evidence="1">Leaf</tissue>
    </source>
</reference>